<protein>
    <submittedName>
        <fullName evidence="2">Short-chain fatty acid transporter</fullName>
    </submittedName>
</protein>
<feature type="transmembrane region" description="Helical" evidence="1">
    <location>
        <begin position="273"/>
        <end position="292"/>
    </location>
</feature>
<feature type="transmembrane region" description="Helical" evidence="1">
    <location>
        <begin position="249"/>
        <end position="267"/>
    </location>
</feature>
<evidence type="ECO:0000313" key="2">
    <source>
        <dbReference type="EMBL" id="MBS7527272.1"/>
    </source>
</evidence>
<comment type="caution">
    <text evidence="2">The sequence shown here is derived from an EMBL/GenBank/DDBJ whole genome shotgun (WGS) entry which is preliminary data.</text>
</comment>
<feature type="transmembrane region" description="Helical" evidence="1">
    <location>
        <begin position="21"/>
        <end position="41"/>
    </location>
</feature>
<dbReference type="Proteomes" id="UP000746471">
    <property type="component" value="Unassembled WGS sequence"/>
</dbReference>
<dbReference type="Pfam" id="PF02667">
    <property type="entry name" value="SCFA_trans"/>
    <property type="match status" value="1"/>
</dbReference>
<reference evidence="2 3" key="1">
    <citation type="submission" date="2021-05" db="EMBL/GenBank/DDBJ databases">
        <title>Fusibacter ferrireducens sp. nov., an anaerobic, sulfur- and Fe-reducing bacterium isolated from the mangrove sediment.</title>
        <authorList>
            <person name="Qiu D."/>
        </authorList>
    </citation>
    <scope>NUCLEOTIDE SEQUENCE [LARGE SCALE GENOMIC DNA]</scope>
    <source>
        <strain evidence="2 3">DSM 12116</strain>
    </source>
</reference>
<dbReference type="PANTHER" id="PTHR41983">
    <property type="entry name" value="SHORT-CHAIN FATTY ACID TRANSPORTER-RELATED"/>
    <property type="match status" value="1"/>
</dbReference>
<gene>
    <name evidence="2" type="ORF">KHM83_11325</name>
</gene>
<evidence type="ECO:0000256" key="1">
    <source>
        <dbReference type="SAM" id="Phobius"/>
    </source>
</evidence>
<keyword evidence="3" id="KW-1185">Reference proteome</keyword>
<dbReference type="PANTHER" id="PTHR41983:SF2">
    <property type="entry name" value="SHORT-CHAIN FATTY ACID TRANSPORTER-RELATED"/>
    <property type="match status" value="1"/>
</dbReference>
<dbReference type="RefSeq" id="WP_213237131.1">
    <property type="nucleotide sequence ID" value="NZ_JAHBCL010000018.1"/>
</dbReference>
<sequence length="452" mass="50158">MLWRISKKFNFAAEKIIPDTFVFCILLTFVCMLGSLIVSNFNFSLVISGWRDGIWSMNSFAFQVILMVVVCSASAKSTQVKKLLIRISEIPKSPLSAMVIFLVTIYIASFINWAFGTILTAILATYLASKVKGLHFPMMIVGGYMVMVQSQVITPSISAYALVATPGHFLEDAIGVIPQNLTAFNPMNLLLFAITTIVLCSVVIFTRPPKDEIVELDAKYLEKVQGEDVEDEADDEERSLANSMNKSKLIMLLFGIFGVAAIIHSVMTKGVLGSLNFNGIIFIFMVLNMFLYNTPRRYYLAMKQSASASAEILLQFPFYGGIMGMMQSSGLASAIAMWLVNISSADTFYVFSFWSAALVNIFIPSQGGQWIIQGPILTEAAQTLGAHIPYVLNAFLNGDEMTNLFNPLWAMPALAIVEMKLKDVWGLMFFLLIFWFIVVTLGLYFLPGLFPV</sequence>
<organism evidence="2 3">
    <name type="scientific">Fusibacter paucivorans</name>
    <dbReference type="NCBI Taxonomy" id="76009"/>
    <lineage>
        <taxon>Bacteria</taxon>
        <taxon>Bacillati</taxon>
        <taxon>Bacillota</taxon>
        <taxon>Clostridia</taxon>
        <taxon>Eubacteriales</taxon>
        <taxon>Eubacteriales Family XII. Incertae Sedis</taxon>
        <taxon>Fusibacter</taxon>
    </lineage>
</organism>
<feature type="transmembrane region" description="Helical" evidence="1">
    <location>
        <begin position="53"/>
        <end position="75"/>
    </location>
</feature>
<proteinExistence type="predicted"/>
<feature type="transmembrane region" description="Helical" evidence="1">
    <location>
        <begin position="424"/>
        <end position="446"/>
    </location>
</feature>
<name>A0ABS5PQT7_9FIRM</name>
<keyword evidence="1" id="KW-0472">Membrane</keyword>
<keyword evidence="1" id="KW-1133">Transmembrane helix</keyword>
<feature type="transmembrane region" description="Helical" evidence="1">
    <location>
        <begin position="313"/>
        <end position="340"/>
    </location>
</feature>
<accession>A0ABS5PQT7</accession>
<feature type="transmembrane region" description="Helical" evidence="1">
    <location>
        <begin position="95"/>
        <end position="128"/>
    </location>
</feature>
<evidence type="ECO:0000313" key="3">
    <source>
        <dbReference type="Proteomes" id="UP000746471"/>
    </source>
</evidence>
<dbReference type="InterPro" id="IPR006160">
    <property type="entry name" value="SCFA_transpt_AtoE"/>
</dbReference>
<feature type="transmembrane region" description="Helical" evidence="1">
    <location>
        <begin position="189"/>
        <end position="206"/>
    </location>
</feature>
<feature type="transmembrane region" description="Helical" evidence="1">
    <location>
        <begin position="346"/>
        <end position="363"/>
    </location>
</feature>
<dbReference type="EMBL" id="JAHBCL010000018">
    <property type="protein sequence ID" value="MBS7527272.1"/>
    <property type="molecule type" value="Genomic_DNA"/>
</dbReference>
<keyword evidence="1" id="KW-0812">Transmembrane</keyword>